<feature type="transmembrane region" description="Helical" evidence="1">
    <location>
        <begin position="52"/>
        <end position="75"/>
    </location>
</feature>
<proteinExistence type="predicted"/>
<organism evidence="2 3">
    <name type="scientific">Glaciihabitans tibetensis</name>
    <dbReference type="NCBI Taxonomy" id="1266600"/>
    <lineage>
        <taxon>Bacteria</taxon>
        <taxon>Bacillati</taxon>
        <taxon>Actinomycetota</taxon>
        <taxon>Actinomycetes</taxon>
        <taxon>Micrococcales</taxon>
        <taxon>Microbacteriaceae</taxon>
        <taxon>Glaciihabitans</taxon>
    </lineage>
</organism>
<dbReference type="EMBL" id="PVTL01000009">
    <property type="protein sequence ID" value="PRY65933.1"/>
    <property type="molecule type" value="Genomic_DNA"/>
</dbReference>
<reference evidence="2 3" key="1">
    <citation type="submission" date="2018-03" db="EMBL/GenBank/DDBJ databases">
        <title>Genomic Encyclopedia of Type Strains, Phase III (KMG-III): the genomes of soil and plant-associated and newly described type strains.</title>
        <authorList>
            <person name="Whitman W."/>
        </authorList>
    </citation>
    <scope>NUCLEOTIDE SEQUENCE [LARGE SCALE GENOMIC DNA]</scope>
    <source>
        <strain evidence="2 3">CGMCC 1.12484</strain>
    </source>
</reference>
<evidence type="ECO:0000256" key="1">
    <source>
        <dbReference type="SAM" id="Phobius"/>
    </source>
</evidence>
<evidence type="ECO:0000313" key="2">
    <source>
        <dbReference type="EMBL" id="PRY65933.1"/>
    </source>
</evidence>
<dbReference type="AlphaFoldDB" id="A0A2T0V6Y0"/>
<comment type="caution">
    <text evidence="2">The sequence shown here is derived from an EMBL/GenBank/DDBJ whole genome shotgun (WGS) entry which is preliminary data.</text>
</comment>
<evidence type="ECO:0000313" key="3">
    <source>
        <dbReference type="Proteomes" id="UP000237983"/>
    </source>
</evidence>
<keyword evidence="1" id="KW-1133">Transmembrane helix</keyword>
<dbReference type="Proteomes" id="UP000237983">
    <property type="component" value="Unassembled WGS sequence"/>
</dbReference>
<accession>A0A2T0V6Y0</accession>
<keyword evidence="3" id="KW-1185">Reference proteome</keyword>
<gene>
    <name evidence="2" type="ORF">B0I08_10983</name>
</gene>
<sequence length="242" mass="26671">MELFLFFLVFASRGPLVRRKVDRSDYQGGVEAGLTELTDPHAVRMRVRPKSVLSRLGVLTFLITIVPLFGVLYWYTAPYDVWTELLAVQGAILVGCLAAYWRQTRVFSSVSAATLKGNGIFSPTAIIARDTVSRVVLVPVYRSHPSEANTQLIALTHDDGCVFRMRGQFWHASDLTGFAAAIGRPVTVETTAISEKEFFHDYPGSAYWFEKGPGVRLVVVLAIVAVVSAFVIAIMSTVGRVQ</sequence>
<keyword evidence="1" id="KW-0472">Membrane</keyword>
<feature type="transmembrane region" description="Helical" evidence="1">
    <location>
        <begin position="81"/>
        <end position="101"/>
    </location>
</feature>
<keyword evidence="1" id="KW-0812">Transmembrane</keyword>
<protein>
    <submittedName>
        <fullName evidence="2">Uncharacterized protein</fullName>
    </submittedName>
</protein>
<name>A0A2T0V6Y0_9MICO</name>
<feature type="transmembrane region" description="Helical" evidence="1">
    <location>
        <begin position="217"/>
        <end position="238"/>
    </location>
</feature>